<dbReference type="GO" id="GO:0008810">
    <property type="term" value="F:cellulase activity"/>
    <property type="evidence" value="ECO:0007669"/>
    <property type="project" value="UniProtKB-EC"/>
</dbReference>
<dbReference type="CDD" id="cd14256">
    <property type="entry name" value="Dockerin_I"/>
    <property type="match status" value="1"/>
</dbReference>
<dbReference type="Gene3D" id="3.40.50.1110">
    <property type="entry name" value="SGNH hydrolase"/>
    <property type="match status" value="1"/>
</dbReference>
<evidence type="ECO:0000256" key="7">
    <source>
        <dbReference type="ARBA" id="ARBA00023295"/>
    </source>
</evidence>
<dbReference type="PROSITE" id="PS00448">
    <property type="entry name" value="CLOS_CELLULOSOME_RPT"/>
    <property type="match status" value="1"/>
</dbReference>
<dbReference type="EMBL" id="CP061336">
    <property type="protein sequence ID" value="QNU67447.1"/>
    <property type="molecule type" value="Genomic_DNA"/>
</dbReference>
<dbReference type="AlphaFoldDB" id="A0A4U7JFG4"/>
<evidence type="ECO:0000313" key="9">
    <source>
        <dbReference type="EMBL" id="QNU67447.1"/>
    </source>
</evidence>
<proteinExistence type="predicted"/>
<dbReference type="SUPFAM" id="SSF52266">
    <property type="entry name" value="SGNH hydrolase"/>
    <property type="match status" value="1"/>
</dbReference>
<comment type="catalytic activity">
    <reaction evidence="1">
        <text>Endohydrolysis of (1-&gt;4)-beta-D-glucosidic linkages in cellulose, lichenin and cereal beta-D-glucans.</text>
        <dbReference type="EC" id="3.2.1.4"/>
    </reaction>
</comment>
<dbReference type="OrthoDB" id="1828825at2"/>
<reference evidence="9 10" key="1">
    <citation type="submission" date="2020-09" db="EMBL/GenBank/DDBJ databases">
        <title>Characterization and genome sequencing of Ruminiclostridium sp. nov. MA18.</title>
        <authorList>
            <person name="Rettenmaier R."/>
            <person name="Kowollik M.-L."/>
            <person name="Liebl W."/>
            <person name="Zverlov V."/>
        </authorList>
    </citation>
    <scope>NUCLEOTIDE SEQUENCE [LARGE SCALE GENOMIC DNA]</scope>
    <source>
        <strain evidence="9 10">MA18</strain>
    </source>
</reference>
<evidence type="ECO:0000256" key="6">
    <source>
        <dbReference type="ARBA" id="ARBA00023277"/>
    </source>
</evidence>
<dbReference type="KEGG" id="rher:EHE19_002645"/>
<evidence type="ECO:0000256" key="3">
    <source>
        <dbReference type="ARBA" id="ARBA00022729"/>
    </source>
</evidence>
<dbReference type="InterPro" id="IPR053140">
    <property type="entry name" value="GDSL_Rv0518-like"/>
</dbReference>
<dbReference type="EC" id="3.2.1.4" evidence="2"/>
<dbReference type="PANTHER" id="PTHR43784">
    <property type="entry name" value="GDSL-LIKE LIPASE/ACYLHYDROLASE, PUTATIVE (AFU_ORTHOLOGUE AFUA_2G00820)-RELATED"/>
    <property type="match status" value="1"/>
</dbReference>
<sequence length="478" mass="51484">MFNLKKRVLSFLIVLGLILSVCNVGNVSGIATAATQARAVVYGDCNNDGSIDALDFAYIKQYLMNPGQAFKEEMDLNLDKAIDAVDFAIMKKYLLGMIDKLPEGEIPVITNEWVGTWGTAPQLTEQNNMPPSPGLSNNTLRQVVRVSIGGNQVRLKFSNQYGNSPVVMNSVHLAVSAGGSSIQTGTDKVVKFDGKESVTIAAGKTVTSDPLDFNLTKLTNMAITIYFGSVPSALTGHPGSRTTSYIQTGNAVASASMPSAVKTDHWYIITGIDVYTEDKYDAVAILGDSITDGRGSTTNENNRWTDVFANRLLENPATSNISVLNMGIGGNTILSGGLGPTALTRFDRDILEQSGVKYAIIFEGVNDIGSGATSANIINAYRQFIAKAHAKNIRIYGATITPIGGSQYASYEKVRTEVNNWIRTSGEFDAVIDFDAAVRNPNNQTMLLGTYDSGDHLHLSPAGYKRMAEIIDLTLFTK</sequence>
<dbReference type="InterPro" id="IPR002105">
    <property type="entry name" value="Dockerin_1_rpt"/>
</dbReference>
<keyword evidence="3" id="KW-0732">Signal</keyword>
<keyword evidence="10" id="KW-1185">Reference proteome</keyword>
<dbReference type="InterPro" id="IPR036514">
    <property type="entry name" value="SGNH_hydro_sf"/>
</dbReference>
<name>A0A4U7JFG4_9FIRM</name>
<evidence type="ECO:0000313" key="10">
    <source>
        <dbReference type="Proteomes" id="UP000306409"/>
    </source>
</evidence>
<evidence type="ECO:0000256" key="5">
    <source>
        <dbReference type="ARBA" id="ARBA00023001"/>
    </source>
</evidence>
<organism evidence="9 10">
    <name type="scientific">Ruminiclostridium herbifermentans</name>
    <dbReference type="NCBI Taxonomy" id="2488810"/>
    <lineage>
        <taxon>Bacteria</taxon>
        <taxon>Bacillati</taxon>
        <taxon>Bacillota</taxon>
        <taxon>Clostridia</taxon>
        <taxon>Eubacteriales</taxon>
        <taxon>Oscillospiraceae</taxon>
        <taxon>Ruminiclostridium</taxon>
    </lineage>
</organism>
<evidence type="ECO:0000256" key="4">
    <source>
        <dbReference type="ARBA" id="ARBA00022801"/>
    </source>
</evidence>
<dbReference type="PANTHER" id="PTHR43784:SF2">
    <property type="entry name" value="GDSL-LIKE LIPASE_ACYLHYDROLASE, PUTATIVE (AFU_ORTHOLOGUE AFUA_2G00820)-RELATED"/>
    <property type="match status" value="1"/>
</dbReference>
<evidence type="ECO:0000256" key="1">
    <source>
        <dbReference type="ARBA" id="ARBA00000966"/>
    </source>
</evidence>
<dbReference type="CDD" id="cd01830">
    <property type="entry name" value="XynE_like"/>
    <property type="match status" value="1"/>
</dbReference>
<dbReference type="PROSITE" id="PS00018">
    <property type="entry name" value="EF_HAND_1"/>
    <property type="match status" value="1"/>
</dbReference>
<dbReference type="SUPFAM" id="SSF63446">
    <property type="entry name" value="Type I dockerin domain"/>
    <property type="match status" value="1"/>
</dbReference>
<keyword evidence="4 9" id="KW-0378">Hydrolase</keyword>
<accession>A0A4U7JFG4</accession>
<dbReference type="InterPro" id="IPR018247">
    <property type="entry name" value="EF_Hand_1_Ca_BS"/>
</dbReference>
<keyword evidence="8" id="KW-0624">Polysaccharide degradation</keyword>
<dbReference type="InterPro" id="IPR036439">
    <property type="entry name" value="Dockerin_dom_sf"/>
</dbReference>
<evidence type="ECO:0000256" key="2">
    <source>
        <dbReference type="ARBA" id="ARBA00012601"/>
    </source>
</evidence>
<dbReference type="InterPro" id="IPR013830">
    <property type="entry name" value="SGNH_hydro"/>
</dbReference>
<dbReference type="GO" id="GO:0030245">
    <property type="term" value="P:cellulose catabolic process"/>
    <property type="evidence" value="ECO:0007669"/>
    <property type="project" value="UniProtKB-KW"/>
</dbReference>
<dbReference type="PROSITE" id="PS51766">
    <property type="entry name" value="DOCKERIN"/>
    <property type="match status" value="1"/>
</dbReference>
<evidence type="ECO:0000256" key="8">
    <source>
        <dbReference type="ARBA" id="ARBA00023326"/>
    </source>
</evidence>
<keyword evidence="5" id="KW-0136">Cellulose degradation</keyword>
<dbReference type="InterPro" id="IPR016134">
    <property type="entry name" value="Dockerin_dom"/>
</dbReference>
<dbReference type="Gene3D" id="1.10.1330.10">
    <property type="entry name" value="Dockerin domain"/>
    <property type="match status" value="1"/>
</dbReference>
<dbReference type="RefSeq" id="WP_137697788.1">
    <property type="nucleotide sequence ID" value="NZ_CP061336.1"/>
</dbReference>
<dbReference type="Pfam" id="PF00404">
    <property type="entry name" value="Dockerin_1"/>
    <property type="match status" value="1"/>
</dbReference>
<gene>
    <name evidence="9" type="ORF">EHE19_002645</name>
</gene>
<dbReference type="Proteomes" id="UP000306409">
    <property type="component" value="Chromosome"/>
</dbReference>
<keyword evidence="6" id="KW-0119">Carbohydrate metabolism</keyword>
<keyword evidence="7" id="KW-0326">Glycosidase</keyword>
<dbReference type="Pfam" id="PF13472">
    <property type="entry name" value="Lipase_GDSL_2"/>
    <property type="match status" value="1"/>
</dbReference>
<protein>
    <recommendedName>
        <fullName evidence="2">cellulase</fullName>
        <ecNumber evidence="2">3.2.1.4</ecNumber>
    </recommendedName>
</protein>